<protein>
    <recommendedName>
        <fullName evidence="2">Acb2/Tad1 hairpin domain-containing protein</fullName>
    </recommendedName>
</protein>
<evidence type="ECO:0000259" key="2">
    <source>
        <dbReference type="Pfam" id="PF24729"/>
    </source>
</evidence>
<evidence type="ECO:0000313" key="3">
    <source>
        <dbReference type="EMBL" id="TEU51382.1"/>
    </source>
</evidence>
<feature type="domain" description="Acb2/Tad1 hairpin" evidence="2">
    <location>
        <begin position="8"/>
        <end position="69"/>
    </location>
</feature>
<dbReference type="Proteomes" id="UP000298234">
    <property type="component" value="Unassembled WGS sequence"/>
</dbReference>
<name>A0AAX2RVL7_BURCE</name>
<gene>
    <name evidence="3" type="ORF">E3D37_08160</name>
</gene>
<reference evidence="3 4" key="1">
    <citation type="submission" date="2019-03" db="EMBL/GenBank/DDBJ databases">
        <title>Burkholderia cepacia outbreak.</title>
        <authorList>
            <person name="Farzana R."/>
            <person name="Walsh T.R."/>
        </authorList>
    </citation>
    <scope>NUCLEOTIDE SEQUENCE [LARGE SCALE GENOMIC DNA]</scope>
    <source>
        <strain evidence="4">d13</strain>
    </source>
</reference>
<dbReference type="Pfam" id="PF24729">
    <property type="entry name" value="Acb2_Tad1_hairpin"/>
    <property type="match status" value="1"/>
</dbReference>
<evidence type="ECO:0000313" key="4">
    <source>
        <dbReference type="Proteomes" id="UP000298234"/>
    </source>
</evidence>
<organism evidence="3 4">
    <name type="scientific">Burkholderia cepacia</name>
    <name type="common">Pseudomonas cepacia</name>
    <dbReference type="NCBI Taxonomy" id="292"/>
    <lineage>
        <taxon>Bacteria</taxon>
        <taxon>Pseudomonadati</taxon>
        <taxon>Pseudomonadota</taxon>
        <taxon>Betaproteobacteria</taxon>
        <taxon>Burkholderiales</taxon>
        <taxon>Burkholderiaceae</taxon>
        <taxon>Burkholderia</taxon>
        <taxon>Burkholderia cepacia complex</taxon>
    </lineage>
</organism>
<sequence>MENQHRMIAGYRDLSASEVEAINHIKTMGIQLGELFDVMEQNPDIDKRWLAIAKTDMQRGCSAIIRAIARPTTFA</sequence>
<dbReference type="AlphaFoldDB" id="A0AAX2RVL7"/>
<dbReference type="EMBL" id="SNSQ01000007">
    <property type="protein sequence ID" value="TEU51382.1"/>
    <property type="molecule type" value="Genomic_DNA"/>
</dbReference>
<accession>A0AAX2RVL7</accession>
<keyword evidence="1" id="KW-0547">Nucleotide-binding</keyword>
<dbReference type="RefSeq" id="WP_134255358.1">
    <property type="nucleotide sequence ID" value="NZ_SNSG01000004.1"/>
</dbReference>
<dbReference type="InterPro" id="IPR056098">
    <property type="entry name" value="Acb2/Tad1_hairpin"/>
</dbReference>
<dbReference type="GO" id="GO:0000166">
    <property type="term" value="F:nucleotide binding"/>
    <property type="evidence" value="ECO:0007669"/>
    <property type="project" value="UniProtKB-KW"/>
</dbReference>
<comment type="caution">
    <text evidence="3">The sequence shown here is derived from an EMBL/GenBank/DDBJ whole genome shotgun (WGS) entry which is preliminary data.</text>
</comment>
<evidence type="ECO:0000256" key="1">
    <source>
        <dbReference type="ARBA" id="ARBA00022741"/>
    </source>
</evidence>
<proteinExistence type="predicted"/>